<evidence type="ECO:0000313" key="2">
    <source>
        <dbReference type="EMBL" id="KWZ83319.1"/>
    </source>
</evidence>
<evidence type="ECO:0000313" key="4">
    <source>
        <dbReference type="Proteomes" id="UP000070376"/>
    </source>
</evidence>
<reference evidence="4" key="3">
    <citation type="submission" date="2016-01" db="EMBL/GenBank/DDBJ databases">
        <authorList>
            <person name="Mitreva M."/>
            <person name="Pepin K.H."/>
            <person name="Mihindukulasuriya K.A."/>
            <person name="Fulton R."/>
            <person name="Fronick C."/>
            <person name="O'Laughlin M."/>
            <person name="Miner T."/>
            <person name="Herter B."/>
            <person name="Rosa B.A."/>
            <person name="Cordes M."/>
            <person name="Tomlinson C."/>
            <person name="Wollam A."/>
            <person name="Palsikar V.B."/>
            <person name="Mardis E.R."/>
            <person name="Wilson R.K."/>
        </authorList>
    </citation>
    <scope>NUCLEOTIDE SEQUENCE [LARGE SCALE GENOMIC DNA]</scope>
    <source>
        <strain evidence="4">GED7749B</strain>
    </source>
</reference>
<protein>
    <submittedName>
        <fullName evidence="2">Putative sporulation protein YyaC</fullName>
    </submittedName>
</protein>
<reference evidence="1" key="1">
    <citation type="submission" date="2015-01" db="EMBL/GenBank/DDBJ databases">
        <title>Comparative genome analysis of Bacillus coagulans HM-08, Clostridium butyricum HM-68, Bacillus subtilis HM-66 and Bacillus licheniformis BL-09.</title>
        <authorList>
            <person name="Zhang H."/>
        </authorList>
    </citation>
    <scope>NUCLEOTIDE SEQUENCE [LARGE SCALE GENOMIC DNA]</scope>
    <source>
        <strain evidence="1">HM-08</strain>
    </source>
</reference>
<dbReference type="Pfam" id="PF06866">
    <property type="entry name" value="DUF1256"/>
    <property type="match status" value="1"/>
</dbReference>
<reference evidence="2" key="4">
    <citation type="submission" date="2016-01" db="EMBL/GenBank/DDBJ databases">
        <authorList>
            <person name="Oliw E.H."/>
        </authorList>
    </citation>
    <scope>NUCLEOTIDE SEQUENCE [LARGE SCALE GENOMIC DNA]</scope>
    <source>
        <strain evidence="2">GED7749B</strain>
    </source>
</reference>
<dbReference type="Proteomes" id="UP000032024">
    <property type="component" value="Chromosome"/>
</dbReference>
<dbReference type="InterPro" id="IPR023430">
    <property type="entry name" value="Pept_HybD-like_dom_sf"/>
</dbReference>
<gene>
    <name evidence="2" type="ORF">HMPREF3213_01307</name>
    <name evidence="1" type="ORF">SB48_HM08orf00025</name>
</gene>
<dbReference type="EMBL" id="LRPN01000039">
    <property type="protein sequence ID" value="KWZ83319.1"/>
    <property type="molecule type" value="Genomic_DNA"/>
</dbReference>
<dbReference type="NCBIfam" id="TIGR02841">
    <property type="entry name" value="spore_YyaC"/>
    <property type="match status" value="1"/>
</dbReference>
<reference evidence="3" key="2">
    <citation type="submission" date="2015-01" db="EMBL/GenBank/DDBJ databases">
        <title>Comparative genome analysis of Bacillus coagulans HM-08, Clostridium butyricum HM-68, Bacillus subtilis HM-66 and Bacillus paralicheniformis BL-09.</title>
        <authorList>
            <person name="Zhang H."/>
        </authorList>
    </citation>
    <scope>NUCLEOTIDE SEQUENCE [LARGE SCALE GENOMIC DNA]</scope>
    <source>
        <strain evidence="3">HM-08</strain>
    </source>
</reference>
<dbReference type="STRING" id="1398.AB434_1130"/>
<sequence length="207" mass="22595">MNLRKGQLEFSGNRIKVFHDDVLAKEIISNHILSALPKSTNRELVVVCIGTDRSTGDSLGPLTGTFLEETGLSCFNVYGTLDKPVHALNLEENMERIYQKHHDPFVIAVDACLGKMKSVGMIQIGDGPVKPGAGVKKDLPPVGDIHITGIVNISGFMEFTVLQNTRLNLVLKMAKLIAAGISRANLHLQYQNAMISMNSGQAKEKMI</sequence>
<accession>A0A0C5C264</accession>
<keyword evidence="3" id="KW-1185">Reference proteome</keyword>
<dbReference type="PATRIC" id="fig|1398.18.peg.15"/>
<evidence type="ECO:0000313" key="3">
    <source>
        <dbReference type="Proteomes" id="UP000032024"/>
    </source>
</evidence>
<dbReference type="Proteomes" id="UP000070376">
    <property type="component" value="Unassembled WGS sequence"/>
</dbReference>
<dbReference type="SUPFAM" id="SSF53163">
    <property type="entry name" value="HybD-like"/>
    <property type="match status" value="1"/>
</dbReference>
<dbReference type="AlphaFoldDB" id="A0A0C5C264"/>
<evidence type="ECO:0000313" key="1">
    <source>
        <dbReference type="EMBL" id="AJO20811.1"/>
    </source>
</evidence>
<dbReference type="InterPro" id="IPR009665">
    <property type="entry name" value="YyaC"/>
</dbReference>
<dbReference type="RefSeq" id="WP_017550665.1">
    <property type="nucleotide sequence ID" value="NZ_CP010525.1"/>
</dbReference>
<name>A0A0C5C264_HEYCO</name>
<dbReference type="EMBL" id="CP010525">
    <property type="protein sequence ID" value="AJO20811.1"/>
    <property type="molecule type" value="Genomic_DNA"/>
</dbReference>
<dbReference type="GeneID" id="93258048"/>
<proteinExistence type="predicted"/>
<organism evidence="2 4">
    <name type="scientific">Heyndrickxia coagulans</name>
    <name type="common">Weizmannia coagulans</name>
    <dbReference type="NCBI Taxonomy" id="1398"/>
    <lineage>
        <taxon>Bacteria</taxon>
        <taxon>Bacillati</taxon>
        <taxon>Bacillota</taxon>
        <taxon>Bacilli</taxon>
        <taxon>Bacillales</taxon>
        <taxon>Bacillaceae</taxon>
        <taxon>Heyndrickxia</taxon>
    </lineage>
</organism>